<dbReference type="AlphaFoldDB" id="A0A653K1H5"/>
<dbReference type="EMBL" id="CABWKZ010000010">
    <property type="protein sequence ID" value="VXA54592.1"/>
    <property type="molecule type" value="Genomic_DNA"/>
</dbReference>
<organism evidence="1 2">
    <name type="scientific">Acinetobacter proteolyticus</name>
    <dbReference type="NCBI Taxonomy" id="1776741"/>
    <lineage>
        <taxon>Bacteria</taxon>
        <taxon>Pseudomonadati</taxon>
        <taxon>Pseudomonadota</taxon>
        <taxon>Gammaproteobacteria</taxon>
        <taxon>Moraxellales</taxon>
        <taxon>Moraxellaceae</taxon>
        <taxon>Acinetobacter</taxon>
    </lineage>
</organism>
<reference evidence="1 2" key="1">
    <citation type="submission" date="2019-10" db="EMBL/GenBank/DDBJ databases">
        <authorList>
            <person name="Karimi E."/>
        </authorList>
    </citation>
    <scope>NUCLEOTIDE SEQUENCE [LARGE SCALE GENOMIC DNA]</scope>
    <source>
        <strain evidence="1">Acinetobacter sp. 8BE</strain>
    </source>
</reference>
<evidence type="ECO:0000313" key="2">
    <source>
        <dbReference type="Proteomes" id="UP000430404"/>
    </source>
</evidence>
<evidence type="ECO:0000313" key="1">
    <source>
        <dbReference type="EMBL" id="VXA54592.1"/>
    </source>
</evidence>
<sequence length="44" mass="5306">MSSRFKQFFLEFIACLNKAQVDCFARVLFKHYLLFVRLFSIIKS</sequence>
<accession>A0A653K1H5</accession>
<dbReference type="Proteomes" id="UP000430404">
    <property type="component" value="Unassembled WGS sequence"/>
</dbReference>
<protein>
    <submittedName>
        <fullName evidence="1">Uncharacterized protein</fullName>
    </submittedName>
</protein>
<name>A0A653K1H5_9GAMM</name>
<proteinExistence type="predicted"/>
<gene>
    <name evidence="1" type="ORF">ACI8B_180066</name>
</gene>